<name>A0ABU3X3U4_9EURY</name>
<dbReference type="Pfam" id="PF01917">
    <property type="entry name" value="Flagellin_arch-type"/>
    <property type="match status" value="1"/>
</dbReference>
<evidence type="ECO:0000256" key="1">
    <source>
        <dbReference type="ARBA" id="ARBA00004618"/>
    </source>
</evidence>
<dbReference type="EMBL" id="WBKO01000002">
    <property type="protein sequence ID" value="MDV2482450.1"/>
    <property type="molecule type" value="Genomic_DNA"/>
</dbReference>
<keyword evidence="5" id="KW-0472">Membrane</keyword>
<dbReference type="RefSeq" id="WP_317065538.1">
    <property type="nucleotide sequence ID" value="NZ_WBKO01000002.1"/>
</dbReference>
<dbReference type="InterPro" id="IPR002774">
    <property type="entry name" value="Flagellin_arc-type"/>
</dbReference>
<comment type="subcellular location">
    <subcellularLocation>
        <location evidence="1 4">Archaeal flagellum</location>
    </subcellularLocation>
</comment>
<accession>A0ABU3X3U4</accession>
<dbReference type="Proteomes" id="UP001281203">
    <property type="component" value="Unassembled WGS sequence"/>
</dbReference>
<dbReference type="NCBIfam" id="TIGR02537">
    <property type="entry name" value="arch_flag_Nterm"/>
    <property type="match status" value="1"/>
</dbReference>
<protein>
    <recommendedName>
        <fullName evidence="4">Flagellin</fullName>
    </recommendedName>
</protein>
<keyword evidence="3 4" id="KW-0974">Archaeal flagellum</keyword>
<sequence>MEPLALDDRAFTGLEAAMVFIAFIVVASVFAYVALGAGFFTTQKTEQTVYSAVKQVGAVVQIAEPVMVQASTDGRHIRYIIVMVRGPQGGADINMERIVVTVSTADSIQTYTGAARWHPIGGSGGGGRPVFWQVQIPLFQADDPTLPGDLLIAHNQRFFVEVKPSDAVSFTMERRAPAGMSSGSWYDV</sequence>
<evidence type="ECO:0000256" key="5">
    <source>
        <dbReference type="SAM" id="Phobius"/>
    </source>
</evidence>
<proteinExistence type="inferred from homology"/>
<gene>
    <name evidence="6" type="ORF">F8E02_10650</name>
</gene>
<comment type="function">
    <text evidence="4">Flagellin is the subunit protein which polymerizes to form the filaments of archaeal flagella.</text>
</comment>
<keyword evidence="7" id="KW-1185">Reference proteome</keyword>
<evidence type="ECO:0000313" key="6">
    <source>
        <dbReference type="EMBL" id="MDV2482450.1"/>
    </source>
</evidence>
<feature type="transmembrane region" description="Helical" evidence="5">
    <location>
        <begin position="16"/>
        <end position="40"/>
    </location>
</feature>
<evidence type="ECO:0000256" key="2">
    <source>
        <dbReference type="ARBA" id="ARBA00010256"/>
    </source>
</evidence>
<keyword evidence="5" id="KW-0812">Transmembrane</keyword>
<dbReference type="InterPro" id="IPR013373">
    <property type="entry name" value="Flagellin/pilin_N_arc"/>
</dbReference>
<keyword evidence="5" id="KW-1133">Transmembrane helix</keyword>
<evidence type="ECO:0000256" key="4">
    <source>
        <dbReference type="RuleBase" id="RU361282"/>
    </source>
</evidence>
<reference evidence="6 7" key="1">
    <citation type="submission" date="2019-10" db="EMBL/GenBank/DDBJ databases">
        <title>Isolation and characterization of Methanoculleus sp. Wushi-C6 from a hot spring well.</title>
        <authorList>
            <person name="Chen S.-C."/>
            <person name="Lan Z.-H."/>
            <person name="You Y.-T."/>
            <person name="Lai M.-C."/>
        </authorList>
    </citation>
    <scope>NUCLEOTIDE SEQUENCE [LARGE SCALE GENOMIC DNA]</scope>
    <source>
        <strain evidence="6 7">Wushi-C6</strain>
    </source>
</reference>
<comment type="similarity">
    <text evidence="2 4">Belongs to the archaeal flagellin family.</text>
</comment>
<evidence type="ECO:0000256" key="3">
    <source>
        <dbReference type="ARBA" id="ARBA00022440"/>
    </source>
</evidence>
<organism evidence="6 7">
    <name type="scientific">Methanoculleus caldifontis</name>
    <dbReference type="NCBI Taxonomy" id="2651577"/>
    <lineage>
        <taxon>Archaea</taxon>
        <taxon>Methanobacteriati</taxon>
        <taxon>Methanobacteriota</taxon>
        <taxon>Stenosarchaea group</taxon>
        <taxon>Methanomicrobia</taxon>
        <taxon>Methanomicrobiales</taxon>
        <taxon>Methanomicrobiaceae</taxon>
        <taxon>Methanoculleus</taxon>
    </lineage>
</organism>
<evidence type="ECO:0000313" key="7">
    <source>
        <dbReference type="Proteomes" id="UP001281203"/>
    </source>
</evidence>
<comment type="caution">
    <text evidence="6">The sequence shown here is derived from an EMBL/GenBank/DDBJ whole genome shotgun (WGS) entry which is preliminary data.</text>
</comment>
<dbReference type="PANTHER" id="PTHR35903:SF1">
    <property type="entry name" value="FLAGELLIN B1"/>
    <property type="match status" value="1"/>
</dbReference>
<dbReference type="PANTHER" id="PTHR35903">
    <property type="entry name" value="FLAGELLIN B1"/>
    <property type="match status" value="1"/>
</dbReference>